<evidence type="ECO:0000256" key="1">
    <source>
        <dbReference type="ARBA" id="ARBA00022448"/>
    </source>
</evidence>
<dbReference type="PANTHER" id="PTHR43023:SF4">
    <property type="entry name" value="AMINO ACID ABC TRANSPORTER ATP-BINDING PROTEIN"/>
    <property type="match status" value="1"/>
</dbReference>
<gene>
    <name evidence="5" type="ORF">MAY91_05730</name>
</gene>
<protein>
    <submittedName>
        <fullName evidence="5">Amino acid ABC transporter ATP-binding protein</fullName>
    </submittedName>
</protein>
<evidence type="ECO:0000313" key="5">
    <source>
        <dbReference type="EMBL" id="WFN97528.1"/>
    </source>
</evidence>
<proteinExistence type="predicted"/>
<dbReference type="InterPro" id="IPR003593">
    <property type="entry name" value="AAA+_ATPase"/>
</dbReference>
<name>A0ABY8GJ68_EDWIC</name>
<accession>A0ABY8GJ68</accession>
<dbReference type="InterPro" id="IPR017871">
    <property type="entry name" value="ABC_transporter-like_CS"/>
</dbReference>
<dbReference type="Pfam" id="PF00005">
    <property type="entry name" value="ABC_tran"/>
    <property type="match status" value="1"/>
</dbReference>
<sequence length="242" mass="27032">MSLISIRNLVKKYEENYVLAGIDLDIESGEVKVIMGPSGCGKTTLIMCLNRLVEPDSGDIYIHGENIMAPGVDIQQLRKKFGFVFQSFALYRHLTVRENITLGLRKLCGMSRQQASERAMHELARFEMAVHAEKLPKQLSGGQKQRVALARALSMDPEILIFDEPTSALDPIMTREVASLINRLHGGVTLVCVTHDVLLAEQISDKVTFLDKGMVRAQGSIQALKQQQQESIRDFFGRYGNV</sequence>
<dbReference type="PROSITE" id="PS50893">
    <property type="entry name" value="ABC_TRANSPORTER_2"/>
    <property type="match status" value="1"/>
</dbReference>
<evidence type="ECO:0000313" key="6">
    <source>
        <dbReference type="Proteomes" id="UP001222680"/>
    </source>
</evidence>
<organism evidence="5 6">
    <name type="scientific">Edwardsiella ictaluri</name>
    <dbReference type="NCBI Taxonomy" id="67780"/>
    <lineage>
        <taxon>Bacteria</taxon>
        <taxon>Pseudomonadati</taxon>
        <taxon>Pseudomonadota</taxon>
        <taxon>Gammaproteobacteria</taxon>
        <taxon>Enterobacterales</taxon>
        <taxon>Hafniaceae</taxon>
        <taxon>Edwardsiella</taxon>
    </lineage>
</organism>
<dbReference type="Gene3D" id="3.40.50.300">
    <property type="entry name" value="P-loop containing nucleotide triphosphate hydrolases"/>
    <property type="match status" value="1"/>
</dbReference>
<dbReference type="EMBL" id="CP092014">
    <property type="protein sequence ID" value="WFN97528.1"/>
    <property type="molecule type" value="Genomic_DNA"/>
</dbReference>
<reference evidence="5 6" key="1">
    <citation type="submission" date="2022-02" db="EMBL/GenBank/DDBJ databases">
        <title>Phenotypic, genotypic and serological characterization of Edwardsiella ictaluri from catfish and ornamental fish species.</title>
        <authorList>
            <person name="Rose D."/>
            <person name="Tekedar H.C."/>
            <person name="Waldbieser G.C."/>
            <person name="Aarattuthodi S."/>
            <person name="Griffin M.J."/>
        </authorList>
    </citation>
    <scope>NUCLEOTIDE SEQUENCE [LARGE SCALE GENOMIC DNA]</scope>
    <source>
        <strain evidence="5 6">13 TAL-140 K3</strain>
    </source>
</reference>
<dbReference type="InterPro" id="IPR027417">
    <property type="entry name" value="P-loop_NTPase"/>
</dbReference>
<keyword evidence="3 5" id="KW-0067">ATP-binding</keyword>
<evidence type="ECO:0000259" key="4">
    <source>
        <dbReference type="PROSITE" id="PS50893"/>
    </source>
</evidence>
<dbReference type="PANTHER" id="PTHR43023">
    <property type="entry name" value="PROTEIN TRIGALACTOSYLDIACYLGLYCEROL 3, CHLOROPLASTIC"/>
    <property type="match status" value="1"/>
</dbReference>
<dbReference type="Proteomes" id="UP001222680">
    <property type="component" value="Chromosome"/>
</dbReference>
<keyword evidence="2" id="KW-0547">Nucleotide-binding</keyword>
<dbReference type="SMART" id="SM00382">
    <property type="entry name" value="AAA"/>
    <property type="match status" value="1"/>
</dbReference>
<dbReference type="PROSITE" id="PS00211">
    <property type="entry name" value="ABC_TRANSPORTER_1"/>
    <property type="match status" value="1"/>
</dbReference>
<feature type="domain" description="ABC transporter" evidence="4">
    <location>
        <begin position="4"/>
        <end position="237"/>
    </location>
</feature>
<evidence type="ECO:0000256" key="2">
    <source>
        <dbReference type="ARBA" id="ARBA00022741"/>
    </source>
</evidence>
<keyword evidence="1" id="KW-0813">Transport</keyword>
<dbReference type="RefSeq" id="WP_015872858.1">
    <property type="nucleotide sequence ID" value="NZ_AP028097.1"/>
</dbReference>
<dbReference type="InterPro" id="IPR003439">
    <property type="entry name" value="ABC_transporter-like_ATP-bd"/>
</dbReference>
<evidence type="ECO:0000256" key="3">
    <source>
        <dbReference type="ARBA" id="ARBA00022840"/>
    </source>
</evidence>
<dbReference type="GO" id="GO:0005524">
    <property type="term" value="F:ATP binding"/>
    <property type="evidence" value="ECO:0007669"/>
    <property type="project" value="UniProtKB-KW"/>
</dbReference>
<dbReference type="GeneID" id="69540529"/>
<dbReference type="SUPFAM" id="SSF52540">
    <property type="entry name" value="P-loop containing nucleoside triphosphate hydrolases"/>
    <property type="match status" value="1"/>
</dbReference>
<keyword evidence="6" id="KW-1185">Reference proteome</keyword>